<keyword evidence="2" id="KW-1185">Reference proteome</keyword>
<gene>
    <name evidence="1" type="ORF">BVRB_8g199480</name>
</gene>
<reference evidence="1 2" key="1">
    <citation type="journal article" date="2014" name="Nature">
        <title>The genome of the recently domesticated crop plant sugar beet (Beta vulgaris).</title>
        <authorList>
            <person name="Dohm J.C."/>
            <person name="Minoche A.E."/>
            <person name="Holtgrawe D."/>
            <person name="Capella-Gutierrez S."/>
            <person name="Zakrzewski F."/>
            <person name="Tafer H."/>
            <person name="Rupp O."/>
            <person name="Sorensen T.R."/>
            <person name="Stracke R."/>
            <person name="Reinhardt R."/>
            <person name="Goesmann A."/>
            <person name="Kraft T."/>
            <person name="Schulz B."/>
            <person name="Stadler P.F."/>
            <person name="Schmidt T."/>
            <person name="Gabaldon T."/>
            <person name="Lehrach H."/>
            <person name="Weisshaar B."/>
            <person name="Himmelbauer H."/>
        </authorList>
    </citation>
    <scope>NUCLEOTIDE SEQUENCE [LARGE SCALE GENOMIC DNA]</scope>
    <source>
        <tissue evidence="1">Taproot</tissue>
    </source>
</reference>
<evidence type="ECO:0008006" key="3">
    <source>
        <dbReference type="Google" id="ProtNLM"/>
    </source>
</evidence>
<proteinExistence type="predicted"/>
<organism evidence="1 2">
    <name type="scientific">Beta vulgaris subsp. vulgaris</name>
    <name type="common">Beet</name>
    <dbReference type="NCBI Taxonomy" id="3555"/>
    <lineage>
        <taxon>Eukaryota</taxon>
        <taxon>Viridiplantae</taxon>
        <taxon>Streptophyta</taxon>
        <taxon>Embryophyta</taxon>
        <taxon>Tracheophyta</taxon>
        <taxon>Spermatophyta</taxon>
        <taxon>Magnoliopsida</taxon>
        <taxon>eudicotyledons</taxon>
        <taxon>Gunneridae</taxon>
        <taxon>Pentapetalae</taxon>
        <taxon>Caryophyllales</taxon>
        <taxon>Chenopodiaceae</taxon>
        <taxon>Betoideae</taxon>
        <taxon>Beta</taxon>
    </lineage>
</organism>
<dbReference type="Gramene" id="KMS96762">
    <property type="protein sequence ID" value="KMS96762"/>
    <property type="gene ID" value="BVRB_8g199480"/>
</dbReference>
<dbReference type="eggNOG" id="ENOG502QQNM">
    <property type="taxonomic scope" value="Eukaryota"/>
</dbReference>
<sequence>MILSTQEVEDFIGILICLFLERQLLGLSGGLHNCLRSAINFFEEKEWNRSCEEVVKSIADRCGGVEDARKIIKKSGISNLNVIDS</sequence>
<dbReference type="PANTHER" id="PTHR37212:SF2">
    <property type="entry name" value="ACTIN PROTEIN 2_3 COMPLEX SUBUNIT-LIKE PROTEIN"/>
    <property type="match status" value="1"/>
</dbReference>
<evidence type="ECO:0000313" key="2">
    <source>
        <dbReference type="Proteomes" id="UP000035740"/>
    </source>
</evidence>
<protein>
    <recommendedName>
        <fullName evidence="3">NB-ARC domain-containing protein</fullName>
    </recommendedName>
</protein>
<dbReference type="AlphaFoldDB" id="A0A0J8BA45"/>
<accession>A0A0J8BA45</accession>
<dbReference type="PANTHER" id="PTHR37212">
    <property type="entry name" value="ACTIN PROTEIN 2/3 COMPLEX SUBUNIT-LIKE PROTEIN"/>
    <property type="match status" value="1"/>
</dbReference>
<dbReference type="EMBL" id="KQ090361">
    <property type="protein sequence ID" value="KMS96762.1"/>
    <property type="molecule type" value="Genomic_DNA"/>
</dbReference>
<dbReference type="Proteomes" id="UP000035740">
    <property type="component" value="Unassembled WGS sequence"/>
</dbReference>
<dbReference type="OrthoDB" id="10561081at2759"/>
<name>A0A0J8BA45_BETVV</name>
<evidence type="ECO:0000313" key="1">
    <source>
        <dbReference type="EMBL" id="KMS96762.1"/>
    </source>
</evidence>